<evidence type="ECO:0000256" key="3">
    <source>
        <dbReference type="ARBA" id="ARBA00061615"/>
    </source>
</evidence>
<dbReference type="GO" id="GO:0005874">
    <property type="term" value="C:microtubule"/>
    <property type="evidence" value="ECO:0007669"/>
    <property type="project" value="UniProtKB-KW"/>
</dbReference>
<name>A0AAE1N4C0_9FABA</name>
<dbReference type="Gene3D" id="1.10.150.280">
    <property type="entry name" value="AF1531-like domain"/>
    <property type="match status" value="1"/>
</dbReference>
<dbReference type="PRINTS" id="PR00380">
    <property type="entry name" value="KINESINHEAVY"/>
</dbReference>
<dbReference type="Gene3D" id="3.40.850.10">
    <property type="entry name" value="Kinesin motor domain"/>
    <property type="match status" value="1"/>
</dbReference>
<comment type="similarity">
    <text evidence="3">Belongs to the TRAFAC class myosin-kinesin ATPase superfamily. Kinesin family. KIN-10 subfamily.</text>
</comment>
<dbReference type="PROSITE" id="PS50067">
    <property type="entry name" value="KINESIN_MOTOR_2"/>
    <property type="match status" value="1"/>
</dbReference>
<dbReference type="GO" id="GO:0008574">
    <property type="term" value="F:plus-end-directed microtubule motor activity"/>
    <property type="evidence" value="ECO:0007669"/>
    <property type="project" value="TreeGrafter"/>
</dbReference>
<dbReference type="InterPro" id="IPR027417">
    <property type="entry name" value="P-loop_NTPase"/>
</dbReference>
<proteinExistence type="inferred from homology"/>
<dbReference type="EMBL" id="JAWXYG010000001">
    <property type="protein sequence ID" value="KAK4283065.1"/>
    <property type="molecule type" value="Genomic_DNA"/>
</dbReference>
<accession>A0AAE1N4C0</accession>
<dbReference type="Proteomes" id="UP001293593">
    <property type="component" value="Unassembled WGS sequence"/>
</dbReference>
<feature type="region of interest" description="Disordered" evidence="5">
    <location>
        <begin position="1"/>
        <end position="21"/>
    </location>
</feature>
<comment type="caution">
    <text evidence="7">The sequence shown here is derived from an EMBL/GenBank/DDBJ whole genome shotgun (WGS) entry which is preliminary data.</text>
</comment>
<dbReference type="Pfam" id="PF00225">
    <property type="entry name" value="Kinesin"/>
    <property type="match status" value="1"/>
</dbReference>
<dbReference type="SMART" id="SM00129">
    <property type="entry name" value="KISc"/>
    <property type="match status" value="1"/>
</dbReference>
<feature type="region of interest" description="Disordered" evidence="5">
    <location>
        <begin position="372"/>
        <end position="436"/>
    </location>
</feature>
<dbReference type="PANTHER" id="PTHR24115:SF908">
    <property type="entry name" value="KINESIN-LIKE PROTEIN KIN-10C"/>
    <property type="match status" value="1"/>
</dbReference>
<evidence type="ECO:0000256" key="2">
    <source>
        <dbReference type="ARBA" id="ARBA00023175"/>
    </source>
</evidence>
<dbReference type="PANTHER" id="PTHR24115">
    <property type="entry name" value="KINESIN-RELATED"/>
    <property type="match status" value="1"/>
</dbReference>
<dbReference type="GO" id="GO:0016887">
    <property type="term" value="F:ATP hydrolysis activity"/>
    <property type="evidence" value="ECO:0007669"/>
    <property type="project" value="TreeGrafter"/>
</dbReference>
<keyword evidence="1" id="KW-0493">Microtubule</keyword>
<evidence type="ECO:0000313" key="8">
    <source>
        <dbReference type="Proteomes" id="UP001293593"/>
    </source>
</evidence>
<dbReference type="InterPro" id="IPR027640">
    <property type="entry name" value="Kinesin-like_fam"/>
</dbReference>
<keyword evidence="4" id="KW-0547">Nucleotide-binding</keyword>
<dbReference type="FunFam" id="1.10.150.280:FF:000003">
    <property type="entry name" value="Kinesin-like protein KIN-10C"/>
    <property type="match status" value="1"/>
</dbReference>
<feature type="compositionally biased region" description="Basic and acidic residues" evidence="5">
    <location>
        <begin position="1"/>
        <end position="14"/>
    </location>
</feature>
<organism evidence="7 8">
    <name type="scientific">Acacia crassicarpa</name>
    <name type="common">northern wattle</name>
    <dbReference type="NCBI Taxonomy" id="499986"/>
    <lineage>
        <taxon>Eukaryota</taxon>
        <taxon>Viridiplantae</taxon>
        <taxon>Streptophyta</taxon>
        <taxon>Embryophyta</taxon>
        <taxon>Tracheophyta</taxon>
        <taxon>Spermatophyta</taxon>
        <taxon>Magnoliopsida</taxon>
        <taxon>eudicotyledons</taxon>
        <taxon>Gunneridae</taxon>
        <taxon>Pentapetalae</taxon>
        <taxon>rosids</taxon>
        <taxon>fabids</taxon>
        <taxon>Fabales</taxon>
        <taxon>Fabaceae</taxon>
        <taxon>Caesalpinioideae</taxon>
        <taxon>mimosoid clade</taxon>
        <taxon>Acacieae</taxon>
        <taxon>Acacia</taxon>
    </lineage>
</organism>
<dbReference type="GO" id="GO:0007018">
    <property type="term" value="P:microtubule-based movement"/>
    <property type="evidence" value="ECO:0007669"/>
    <property type="project" value="InterPro"/>
</dbReference>
<dbReference type="GO" id="GO:0005524">
    <property type="term" value="F:ATP binding"/>
    <property type="evidence" value="ECO:0007669"/>
    <property type="project" value="UniProtKB-UniRule"/>
</dbReference>
<dbReference type="GO" id="GO:0008017">
    <property type="term" value="F:microtubule binding"/>
    <property type="evidence" value="ECO:0007669"/>
    <property type="project" value="InterPro"/>
</dbReference>
<gene>
    <name evidence="7" type="ORF">QN277_000062</name>
</gene>
<dbReference type="SUPFAM" id="SSF47781">
    <property type="entry name" value="RuvA domain 2-like"/>
    <property type="match status" value="1"/>
</dbReference>
<dbReference type="AlphaFoldDB" id="A0AAE1N4C0"/>
<sequence>MDLGHVKQFDRSKAESAGPNPGRKVRVVAKVRGFAFPEVEAQGGPLRSVDWISVNKPPRESSEGVAISFRDNSSSRKESYWVDYCYGDNEENEMIYSRDVKPLVSAVFEGHNSSIIACGARSSGKTHMIQGSAKIPGLSVLAVAEFLLLAEQNGKSIAMSLYEVDHQEHAIDLLNPEQPAISVLEDRGRIQFKGLSQIPVKSISEFQKAYFNACATRKAAMKKGNDHARRTHVGLTVHVFSEAEGTETGSGCVGKMNFVDLAGYEDARKKSCDNSCLAETNKINKSIYALLNVCHTLSTNESRVPYRESKLTRILQDSLRGTSRILMVVCMNPSFCQNTIYMLSLVSRSYQVIHRVASESCSARQMMLTSHKSKVPKNVSSTAKKLTGSRSNIREKKADVMKSATKGRKLYDEPSHSAKAEKARLSDTSSTVDTSVKEEEKSIVPCTESLSFMQEKSIVPLAEALLPLSLDDSVLDARHQAELMVENDGSVLDARHDAELMVEKVVPEKTVDHREEHTPNSGKCKKALSSASIVQEGHYMDKENDSIIANKDESPPISTQLRELSNNLKLLLSSTPLSVKIPEQDCIMSLDNNQVSSTDIEEPKTPVMEQTVGSIDKWNVMNAKSPWETYSVRSSGMKNSLVQEYLTVLNTANKEELKRLKGIGEKRATYILELREESPEPFKSLEDLQDIGLSAKQIKRMMKREAGELFN</sequence>
<feature type="binding site" evidence="4">
    <location>
        <begin position="119"/>
        <end position="126"/>
    </location>
    <ligand>
        <name>ATP</name>
        <dbReference type="ChEBI" id="CHEBI:30616"/>
    </ligand>
</feature>
<feature type="compositionally biased region" description="Polar residues" evidence="5">
    <location>
        <begin position="378"/>
        <end position="391"/>
    </location>
</feature>
<protein>
    <recommendedName>
        <fullName evidence="6">Kinesin motor domain-containing protein</fullName>
    </recommendedName>
</protein>
<keyword evidence="4" id="KW-0067">ATP-binding</keyword>
<evidence type="ECO:0000259" key="6">
    <source>
        <dbReference type="PROSITE" id="PS50067"/>
    </source>
</evidence>
<evidence type="ECO:0000256" key="5">
    <source>
        <dbReference type="SAM" id="MobiDB-lite"/>
    </source>
</evidence>
<keyword evidence="8" id="KW-1185">Reference proteome</keyword>
<dbReference type="InterPro" id="IPR036961">
    <property type="entry name" value="Kinesin_motor_dom_sf"/>
</dbReference>
<dbReference type="InterPro" id="IPR001752">
    <property type="entry name" value="Kinesin_motor_dom"/>
</dbReference>
<evidence type="ECO:0000256" key="1">
    <source>
        <dbReference type="ARBA" id="ARBA00022701"/>
    </source>
</evidence>
<dbReference type="InterPro" id="IPR010994">
    <property type="entry name" value="RuvA_2-like"/>
</dbReference>
<dbReference type="Pfam" id="PF12836">
    <property type="entry name" value="HHH_3"/>
    <property type="match status" value="1"/>
</dbReference>
<reference evidence="7" key="1">
    <citation type="submission" date="2023-10" db="EMBL/GenBank/DDBJ databases">
        <title>Chromosome-level genome of the transformable northern wattle, Acacia crassicarpa.</title>
        <authorList>
            <person name="Massaro I."/>
            <person name="Sinha N.R."/>
            <person name="Poethig S."/>
            <person name="Leichty A.R."/>
        </authorList>
    </citation>
    <scope>NUCLEOTIDE SEQUENCE</scope>
    <source>
        <strain evidence="7">Acra3RX</strain>
        <tissue evidence="7">Leaf</tissue>
    </source>
</reference>
<dbReference type="SUPFAM" id="SSF52540">
    <property type="entry name" value="P-loop containing nucleoside triphosphate hydrolases"/>
    <property type="match status" value="1"/>
</dbReference>
<evidence type="ECO:0000313" key="7">
    <source>
        <dbReference type="EMBL" id="KAK4283065.1"/>
    </source>
</evidence>
<dbReference type="GO" id="GO:0005871">
    <property type="term" value="C:kinesin complex"/>
    <property type="evidence" value="ECO:0007669"/>
    <property type="project" value="TreeGrafter"/>
</dbReference>
<evidence type="ECO:0000256" key="4">
    <source>
        <dbReference type="PROSITE-ProRule" id="PRU00283"/>
    </source>
</evidence>
<keyword evidence="2 4" id="KW-0505">Motor protein</keyword>
<feature type="domain" description="Kinesin motor" evidence="6">
    <location>
        <begin position="24"/>
        <end position="352"/>
    </location>
</feature>
<feature type="compositionally biased region" description="Basic and acidic residues" evidence="5">
    <location>
        <begin position="409"/>
        <end position="425"/>
    </location>
</feature>